<dbReference type="InterPro" id="IPR000719">
    <property type="entry name" value="Prot_kinase_dom"/>
</dbReference>
<feature type="domain" description="Protein kinase" evidence="1">
    <location>
        <begin position="1"/>
        <end position="323"/>
    </location>
</feature>
<accession>A0A507QKQ0</accession>
<dbReference type="Gene3D" id="1.10.510.10">
    <property type="entry name" value="Transferase(Phosphotransferase) domain 1"/>
    <property type="match status" value="1"/>
</dbReference>
<gene>
    <name evidence="2" type="ORF">MPDQ_005339</name>
</gene>
<proteinExistence type="predicted"/>
<dbReference type="PANTHER" id="PTHR24362">
    <property type="entry name" value="SERINE/THREONINE-PROTEIN KINASE NEK"/>
    <property type="match status" value="1"/>
</dbReference>
<dbReference type="Pfam" id="PF07714">
    <property type="entry name" value="PK_Tyr_Ser-Thr"/>
    <property type="match status" value="1"/>
</dbReference>
<evidence type="ECO:0000259" key="1">
    <source>
        <dbReference type="PROSITE" id="PS50011"/>
    </source>
</evidence>
<evidence type="ECO:0000313" key="2">
    <source>
        <dbReference type="EMBL" id="TQB67530.1"/>
    </source>
</evidence>
<dbReference type="GO" id="GO:0004672">
    <property type="term" value="F:protein kinase activity"/>
    <property type="evidence" value="ECO:0007669"/>
    <property type="project" value="InterPro"/>
</dbReference>
<dbReference type="Proteomes" id="UP000319663">
    <property type="component" value="Unassembled WGS sequence"/>
</dbReference>
<organism evidence="2 3">
    <name type="scientific">Monascus purpureus</name>
    <name type="common">Red mold</name>
    <name type="synonym">Monascus anka</name>
    <dbReference type="NCBI Taxonomy" id="5098"/>
    <lineage>
        <taxon>Eukaryota</taxon>
        <taxon>Fungi</taxon>
        <taxon>Dikarya</taxon>
        <taxon>Ascomycota</taxon>
        <taxon>Pezizomycotina</taxon>
        <taxon>Eurotiomycetes</taxon>
        <taxon>Eurotiomycetidae</taxon>
        <taxon>Eurotiales</taxon>
        <taxon>Aspergillaceae</taxon>
        <taxon>Monascus</taxon>
    </lineage>
</organism>
<dbReference type="InterPro" id="IPR001245">
    <property type="entry name" value="Ser-Thr/Tyr_kinase_cat_dom"/>
</dbReference>
<dbReference type="InterPro" id="IPR011009">
    <property type="entry name" value="Kinase-like_dom_sf"/>
</dbReference>
<dbReference type="GO" id="GO:0005524">
    <property type="term" value="F:ATP binding"/>
    <property type="evidence" value="ECO:0007669"/>
    <property type="project" value="InterPro"/>
</dbReference>
<protein>
    <recommendedName>
        <fullName evidence="1">Protein kinase domain-containing protein</fullName>
    </recommendedName>
</protein>
<reference evidence="2 3" key="1">
    <citation type="submission" date="2019-06" db="EMBL/GenBank/DDBJ databases">
        <title>Wine fermentation using esterase from Monascus purpureus.</title>
        <authorList>
            <person name="Geng C."/>
            <person name="Zhang Y."/>
        </authorList>
    </citation>
    <scope>NUCLEOTIDE SEQUENCE [LARGE SCALE GENOMIC DNA]</scope>
    <source>
        <strain evidence="2">HQ1</strain>
    </source>
</reference>
<keyword evidence="3" id="KW-1185">Reference proteome</keyword>
<dbReference type="EMBL" id="VIFY01000373">
    <property type="protein sequence ID" value="TQB67530.1"/>
    <property type="molecule type" value="Genomic_DNA"/>
</dbReference>
<dbReference type="PROSITE" id="PS50011">
    <property type="entry name" value="PROTEIN_KINASE_DOM"/>
    <property type="match status" value="1"/>
</dbReference>
<dbReference type="CDD" id="cd00180">
    <property type="entry name" value="PKc"/>
    <property type="match status" value="1"/>
</dbReference>
<dbReference type="STRING" id="5098.A0A507QKQ0"/>
<dbReference type="OrthoDB" id="1668230at2759"/>
<dbReference type="AlphaFoldDB" id="A0A507QKQ0"/>
<dbReference type="PANTHER" id="PTHR24362:SF309">
    <property type="entry name" value="PROTEIN KINASE DOMAIN-CONTAINING PROTEIN"/>
    <property type="match status" value="1"/>
</dbReference>
<comment type="caution">
    <text evidence="2">The sequence shown here is derived from an EMBL/GenBank/DDBJ whole genome shotgun (WGS) entry which is preliminary data.</text>
</comment>
<dbReference type="SUPFAM" id="SSF56112">
    <property type="entry name" value="Protein kinase-like (PK-like)"/>
    <property type="match status" value="1"/>
</dbReference>
<sequence>MISINSSISISPPSIIQIIWYPFRVVSGFIFRVLLRWKPEKSAVEDVHTSTSKSNTATPVTPAHIEVIEVRPYHPPGVTKIIDRGGGSFIGLVDETTVLKYPCPPGDRKGIEIEAELLEILKKHPRIIASKGLNKYGLALQYAKNGSLYKYITSGHHEIAVEQRLRWCKQAAEAVKYIHEKNIIHCDINLRNFLLDDNFDIVLADFQGMLKSPRGETLMDGLSRECSKSFMPRSHGDYADVKTDIFALGSAIYFIMLGHELFPELDSLEHDEEIASRFRDGRFPTEEHACSQITDKCWRQMFNSAADVIDDISQIQGRFGNHR</sequence>
<name>A0A507QKQ0_MONPU</name>
<evidence type="ECO:0000313" key="3">
    <source>
        <dbReference type="Proteomes" id="UP000319663"/>
    </source>
</evidence>